<dbReference type="Proteomes" id="UP000622797">
    <property type="component" value="Unassembled WGS sequence"/>
</dbReference>
<dbReference type="AlphaFoldDB" id="A0A8H4SYZ9"/>
<name>A0A8H4SYZ9_9HYPO</name>
<protein>
    <submittedName>
        <fullName evidence="2">Uncharacterized protein</fullName>
    </submittedName>
</protein>
<accession>A0A8H4SYZ9</accession>
<keyword evidence="3" id="KW-1185">Reference proteome</keyword>
<evidence type="ECO:0000256" key="1">
    <source>
        <dbReference type="SAM" id="MobiDB-lite"/>
    </source>
</evidence>
<reference evidence="2" key="1">
    <citation type="journal article" date="2020" name="BMC Genomics">
        <title>Correction to: Identification and distribution of gene clusters required for synthesis of sphingolipid metabolism inhibitors in diverse species of the filamentous fungus Fusarium.</title>
        <authorList>
            <person name="Kim H.S."/>
            <person name="Lohmar J.M."/>
            <person name="Busman M."/>
            <person name="Brown D.W."/>
            <person name="Naumann T.A."/>
            <person name="Divon H.H."/>
            <person name="Lysoe E."/>
            <person name="Uhlig S."/>
            <person name="Proctor R.H."/>
        </authorList>
    </citation>
    <scope>NUCLEOTIDE SEQUENCE</scope>
    <source>
        <strain evidence="2">NRRL 20472</strain>
    </source>
</reference>
<evidence type="ECO:0000313" key="2">
    <source>
        <dbReference type="EMBL" id="KAF4948235.1"/>
    </source>
</evidence>
<evidence type="ECO:0000313" key="3">
    <source>
        <dbReference type="Proteomes" id="UP000622797"/>
    </source>
</evidence>
<feature type="region of interest" description="Disordered" evidence="1">
    <location>
        <begin position="266"/>
        <end position="286"/>
    </location>
</feature>
<sequence length="359" mass="39976">MDTILNSTGDLPAAISQNKHFPVSAPSIIKTRAHTSRNHFVRATAKRQAQHKGLNLCRETGVPCTTSNYGGSHCYRCGQQDNNISGGARRPQLEQILHYEISSGNLQRANPRWTNVHRNRIARNIPQSVSGWSSDEVEGRDLAHSKVPLPSDRFRLVRRPTLEREEAFRDASTARGNVYLGRRMPMTDDDEVAELYRMGLLYDDEQDRGEGFSLDSIKHEEPVYSIRPAKRSRKTKKSHSFSFNEPLHLDLSFTDLGGDQTIAQILSSGSEPSDDGSLPDPNGPSSRSFAPLRVIYELDGSNPSFDVDTSQPPDLVSDLLSDYDCFSDSELDDLPSQREFRDGAATPTTDAWIVLGDDS</sequence>
<dbReference type="OrthoDB" id="5207704at2759"/>
<gene>
    <name evidence="2" type="ORF">FSARC_13781</name>
</gene>
<comment type="caution">
    <text evidence="2">The sequence shown here is derived from an EMBL/GenBank/DDBJ whole genome shotgun (WGS) entry which is preliminary data.</text>
</comment>
<reference evidence="2" key="2">
    <citation type="submission" date="2020-05" db="EMBL/GenBank/DDBJ databases">
        <authorList>
            <person name="Kim H.-S."/>
            <person name="Proctor R.H."/>
            <person name="Brown D.W."/>
        </authorList>
    </citation>
    <scope>NUCLEOTIDE SEQUENCE</scope>
    <source>
        <strain evidence="2">NRRL 20472</strain>
    </source>
</reference>
<proteinExistence type="predicted"/>
<organism evidence="2 3">
    <name type="scientific">Fusarium sarcochroum</name>
    <dbReference type="NCBI Taxonomy" id="1208366"/>
    <lineage>
        <taxon>Eukaryota</taxon>
        <taxon>Fungi</taxon>
        <taxon>Dikarya</taxon>
        <taxon>Ascomycota</taxon>
        <taxon>Pezizomycotina</taxon>
        <taxon>Sordariomycetes</taxon>
        <taxon>Hypocreomycetidae</taxon>
        <taxon>Hypocreales</taxon>
        <taxon>Nectriaceae</taxon>
        <taxon>Fusarium</taxon>
        <taxon>Fusarium lateritium species complex</taxon>
    </lineage>
</organism>
<dbReference type="EMBL" id="JABEXW010001057">
    <property type="protein sequence ID" value="KAF4948235.1"/>
    <property type="molecule type" value="Genomic_DNA"/>
</dbReference>